<dbReference type="AlphaFoldDB" id="X1MCN4"/>
<accession>X1MCN4</accession>
<protein>
    <recommendedName>
        <fullName evidence="1">Glycosyl transferase family 1 domain-containing protein</fullName>
    </recommendedName>
</protein>
<comment type="caution">
    <text evidence="2">The sequence shown here is derived from an EMBL/GenBank/DDBJ whole genome shotgun (WGS) entry which is preliminary data.</text>
</comment>
<sequence length="185" mass="20259">VVISTRNLKPVYDVETLIRAIPLVLQQIPEARFIVAGEGEQRAYLENLARGLGVLESVRFVGWIAHHELTKYLASADVYVSTSLSDGTSVSLLEALACELAPVVTDIPANRPWVHDGENGFLIPVREYEMLADGIIRLLEDEGLRAANRGMLRIIFLPAWHASEGYLCGLSVPLAKLSGGHFQVA</sequence>
<evidence type="ECO:0000259" key="1">
    <source>
        <dbReference type="Pfam" id="PF00534"/>
    </source>
</evidence>
<dbReference type="CDD" id="cd03801">
    <property type="entry name" value="GT4_PimA-like"/>
    <property type="match status" value="1"/>
</dbReference>
<dbReference type="GO" id="GO:0016757">
    <property type="term" value="F:glycosyltransferase activity"/>
    <property type="evidence" value="ECO:0007669"/>
    <property type="project" value="InterPro"/>
</dbReference>
<dbReference type="Pfam" id="PF00534">
    <property type="entry name" value="Glycos_transf_1"/>
    <property type="match status" value="1"/>
</dbReference>
<feature type="non-terminal residue" evidence="2">
    <location>
        <position position="1"/>
    </location>
</feature>
<dbReference type="InterPro" id="IPR001296">
    <property type="entry name" value="Glyco_trans_1"/>
</dbReference>
<proteinExistence type="predicted"/>
<organism evidence="2">
    <name type="scientific">marine sediment metagenome</name>
    <dbReference type="NCBI Taxonomy" id="412755"/>
    <lineage>
        <taxon>unclassified sequences</taxon>
        <taxon>metagenomes</taxon>
        <taxon>ecological metagenomes</taxon>
    </lineage>
</organism>
<dbReference type="Gene3D" id="3.40.50.2000">
    <property type="entry name" value="Glycogen Phosphorylase B"/>
    <property type="match status" value="1"/>
</dbReference>
<name>X1MCN4_9ZZZZ</name>
<feature type="domain" description="Glycosyl transferase family 1" evidence="1">
    <location>
        <begin position="1"/>
        <end position="146"/>
    </location>
</feature>
<gene>
    <name evidence="2" type="ORF">S06H3_18094</name>
</gene>
<evidence type="ECO:0000313" key="2">
    <source>
        <dbReference type="EMBL" id="GAI12440.1"/>
    </source>
</evidence>
<dbReference type="EMBL" id="BARV01009113">
    <property type="protein sequence ID" value="GAI12440.1"/>
    <property type="molecule type" value="Genomic_DNA"/>
</dbReference>
<dbReference type="PANTHER" id="PTHR12526">
    <property type="entry name" value="GLYCOSYLTRANSFERASE"/>
    <property type="match status" value="1"/>
</dbReference>
<dbReference type="SUPFAM" id="SSF53756">
    <property type="entry name" value="UDP-Glycosyltransferase/glycogen phosphorylase"/>
    <property type="match status" value="1"/>
</dbReference>
<reference evidence="2" key="1">
    <citation type="journal article" date="2014" name="Front. Microbiol.">
        <title>High frequency of phylogenetically diverse reductive dehalogenase-homologous genes in deep subseafloor sedimentary metagenomes.</title>
        <authorList>
            <person name="Kawai M."/>
            <person name="Futagami T."/>
            <person name="Toyoda A."/>
            <person name="Takaki Y."/>
            <person name="Nishi S."/>
            <person name="Hori S."/>
            <person name="Arai W."/>
            <person name="Tsubouchi T."/>
            <person name="Morono Y."/>
            <person name="Uchiyama I."/>
            <person name="Ito T."/>
            <person name="Fujiyama A."/>
            <person name="Inagaki F."/>
            <person name="Takami H."/>
        </authorList>
    </citation>
    <scope>NUCLEOTIDE SEQUENCE</scope>
    <source>
        <strain evidence="2">Expedition CK06-06</strain>
    </source>
</reference>